<comment type="function">
    <text evidence="15">Cadherins are calcium-dependent cell adhesion proteins.</text>
</comment>
<feature type="domain" description="Cadherin" evidence="20">
    <location>
        <begin position="271"/>
        <end position="374"/>
    </location>
</feature>
<dbReference type="Pfam" id="PF24811">
    <property type="entry name" value="Ig_Shg"/>
    <property type="match status" value="1"/>
</dbReference>
<feature type="domain" description="Cadherin" evidence="20">
    <location>
        <begin position="588"/>
        <end position="705"/>
    </location>
</feature>
<feature type="domain" description="Cadherin" evidence="20">
    <location>
        <begin position="375"/>
        <end position="482"/>
    </location>
</feature>
<dbReference type="PROSITE" id="PS50025">
    <property type="entry name" value="LAM_G_DOMAIN"/>
    <property type="match status" value="2"/>
</dbReference>
<dbReference type="FunFam" id="2.60.40.60:FF:000119">
    <property type="entry name" value="neural-cadherin isoform X1"/>
    <property type="match status" value="1"/>
</dbReference>
<evidence type="ECO:0000259" key="18">
    <source>
        <dbReference type="PROSITE" id="PS50025"/>
    </source>
</evidence>
<evidence type="ECO:0000256" key="6">
    <source>
        <dbReference type="ARBA" id="ARBA00022837"/>
    </source>
</evidence>
<dbReference type="InterPro" id="IPR001791">
    <property type="entry name" value="Laminin_G"/>
</dbReference>
<protein>
    <submittedName>
        <fullName evidence="21">Uncharacterized protein</fullName>
    </submittedName>
</protein>
<feature type="domain" description="Cadherin" evidence="20">
    <location>
        <begin position="492"/>
        <end position="588"/>
    </location>
</feature>
<dbReference type="InterPro" id="IPR015919">
    <property type="entry name" value="Cadherin-like_sf"/>
</dbReference>
<dbReference type="GO" id="GO:0002009">
    <property type="term" value="P:morphogenesis of an epithelium"/>
    <property type="evidence" value="ECO:0007669"/>
    <property type="project" value="UniProtKB-ARBA"/>
</dbReference>
<dbReference type="InterPro" id="IPR050174">
    <property type="entry name" value="Protocadherin/Cadherin-CA"/>
</dbReference>
<feature type="disulfide bond" evidence="13">
    <location>
        <begin position="1479"/>
        <end position="1488"/>
    </location>
</feature>
<evidence type="ECO:0000256" key="1">
    <source>
        <dbReference type="ARBA" id="ARBA00004167"/>
    </source>
</evidence>
<feature type="domain" description="Laminin G" evidence="18">
    <location>
        <begin position="990"/>
        <end position="1183"/>
    </location>
</feature>
<keyword evidence="10 13" id="KW-1015">Disulfide bond</keyword>
<dbReference type="Proteomes" id="UP001497482">
    <property type="component" value="Chromosome 7"/>
</dbReference>
<evidence type="ECO:0000256" key="2">
    <source>
        <dbReference type="ARBA" id="ARBA00022536"/>
    </source>
</evidence>
<evidence type="ECO:0000313" key="21">
    <source>
        <dbReference type="EMBL" id="CAL1611964.1"/>
    </source>
</evidence>
<keyword evidence="8 17" id="KW-1133">Transmembrane helix</keyword>
<evidence type="ECO:0000256" key="11">
    <source>
        <dbReference type="ARBA" id="ARBA00023180"/>
    </source>
</evidence>
<dbReference type="PROSITE" id="PS50026">
    <property type="entry name" value="EGF_3"/>
    <property type="match status" value="3"/>
</dbReference>
<evidence type="ECO:0000256" key="9">
    <source>
        <dbReference type="ARBA" id="ARBA00023136"/>
    </source>
</evidence>
<feature type="transmembrane region" description="Helical" evidence="17">
    <location>
        <begin position="1506"/>
        <end position="1527"/>
    </location>
</feature>
<feature type="region of interest" description="Disordered" evidence="16">
    <location>
        <begin position="1677"/>
        <end position="1706"/>
    </location>
</feature>
<dbReference type="FunFam" id="2.60.40.60:FF:000035">
    <property type="entry name" value="Protocadherin Fat 3"/>
    <property type="match status" value="1"/>
</dbReference>
<dbReference type="Gene3D" id="2.10.25.10">
    <property type="entry name" value="Laminin"/>
    <property type="match status" value="2"/>
</dbReference>
<evidence type="ECO:0000256" key="14">
    <source>
        <dbReference type="RuleBase" id="RU003318"/>
    </source>
</evidence>
<dbReference type="SUPFAM" id="SSF49313">
    <property type="entry name" value="Cadherin-like"/>
    <property type="match status" value="7"/>
</dbReference>
<keyword evidence="22" id="KW-1185">Reference proteome</keyword>
<dbReference type="PROSITE" id="PS50268">
    <property type="entry name" value="CADHERIN_2"/>
    <property type="match status" value="7"/>
</dbReference>
<keyword evidence="9 17" id="KW-0472">Membrane</keyword>
<dbReference type="PRINTS" id="PR00205">
    <property type="entry name" value="CADHERIN"/>
</dbReference>
<dbReference type="PROSITE" id="PS01186">
    <property type="entry name" value="EGF_2"/>
    <property type="match status" value="1"/>
</dbReference>
<dbReference type="GO" id="GO:0005886">
    <property type="term" value="C:plasma membrane"/>
    <property type="evidence" value="ECO:0007669"/>
    <property type="project" value="UniProtKB-SubCell"/>
</dbReference>
<dbReference type="EMBL" id="OZ035829">
    <property type="protein sequence ID" value="CAL1611964.1"/>
    <property type="molecule type" value="Genomic_DNA"/>
</dbReference>
<feature type="domain" description="EGF-like" evidence="19">
    <location>
        <begin position="1186"/>
        <end position="1225"/>
    </location>
</feature>
<dbReference type="GO" id="GO:0007156">
    <property type="term" value="P:homophilic cell adhesion via plasma membrane adhesion molecules"/>
    <property type="evidence" value="ECO:0007669"/>
    <property type="project" value="InterPro"/>
</dbReference>
<dbReference type="InterPro" id="IPR000742">
    <property type="entry name" value="EGF"/>
</dbReference>
<dbReference type="InterPro" id="IPR056370">
    <property type="entry name" value="Shg-like_Ig-like"/>
</dbReference>
<reference evidence="21 22" key="1">
    <citation type="submission" date="2024-04" db="EMBL/GenBank/DDBJ databases">
        <authorList>
            <person name="Waldvogel A.-M."/>
            <person name="Schoenle A."/>
        </authorList>
    </citation>
    <scope>NUCLEOTIDE SEQUENCE [LARGE SCALE GENOMIC DNA]</scope>
</reference>
<dbReference type="SMART" id="SM00181">
    <property type="entry name" value="EGF"/>
    <property type="match status" value="4"/>
</dbReference>
<gene>
    <name evidence="21" type="ORF">KC01_LOCUS38344</name>
</gene>
<evidence type="ECO:0000313" key="22">
    <source>
        <dbReference type="Proteomes" id="UP001497482"/>
    </source>
</evidence>
<evidence type="ECO:0000256" key="16">
    <source>
        <dbReference type="SAM" id="MobiDB-lite"/>
    </source>
</evidence>
<feature type="domain" description="EGF-like" evidence="19">
    <location>
        <begin position="1452"/>
        <end position="1489"/>
    </location>
</feature>
<keyword evidence="6 12" id="KW-0106">Calcium</keyword>
<evidence type="ECO:0000256" key="3">
    <source>
        <dbReference type="ARBA" id="ARBA00022692"/>
    </source>
</evidence>
<feature type="disulfide bond" evidence="13">
    <location>
        <begin position="979"/>
        <end position="988"/>
    </location>
</feature>
<dbReference type="PANTHER" id="PTHR24028">
    <property type="entry name" value="CADHERIN-87A"/>
    <property type="match status" value="1"/>
</dbReference>
<name>A0AAV2MF92_KNICA</name>
<evidence type="ECO:0000256" key="13">
    <source>
        <dbReference type="PROSITE-ProRule" id="PRU00076"/>
    </source>
</evidence>
<dbReference type="InterPro" id="IPR020894">
    <property type="entry name" value="Cadherin_CS"/>
</dbReference>
<evidence type="ECO:0000259" key="19">
    <source>
        <dbReference type="PROSITE" id="PS50026"/>
    </source>
</evidence>
<dbReference type="SUPFAM" id="SSF49899">
    <property type="entry name" value="Concanavalin A-like lectins/glucanases"/>
    <property type="match status" value="2"/>
</dbReference>
<keyword evidence="7 14" id="KW-0130">Cell adhesion</keyword>
<dbReference type="PROSITE" id="PS00010">
    <property type="entry name" value="ASX_HYDROXYL"/>
    <property type="match status" value="1"/>
</dbReference>
<dbReference type="InterPro" id="IPR000233">
    <property type="entry name" value="Cadherin_Y-type_LIR"/>
</dbReference>
<evidence type="ECO:0000256" key="5">
    <source>
        <dbReference type="ARBA" id="ARBA00022737"/>
    </source>
</evidence>
<dbReference type="CDD" id="cd00110">
    <property type="entry name" value="LamG"/>
    <property type="match status" value="2"/>
</dbReference>
<evidence type="ECO:0000256" key="7">
    <source>
        <dbReference type="ARBA" id="ARBA00022889"/>
    </source>
</evidence>
<evidence type="ECO:0000256" key="12">
    <source>
        <dbReference type="PROSITE-ProRule" id="PRU00043"/>
    </source>
</evidence>
<dbReference type="SMART" id="SM00282">
    <property type="entry name" value="LamG"/>
    <property type="match status" value="2"/>
</dbReference>
<dbReference type="CDD" id="cd00054">
    <property type="entry name" value="EGF_CA"/>
    <property type="match status" value="2"/>
</dbReference>
<dbReference type="FunFam" id="2.60.40.60:FF:000033">
    <property type="entry name" value="FAT atypical cadherin 1"/>
    <property type="match status" value="1"/>
</dbReference>
<feature type="domain" description="Cadherin" evidence="20">
    <location>
        <begin position="151"/>
        <end position="257"/>
    </location>
</feature>
<proteinExistence type="predicted"/>
<dbReference type="FunFam" id="2.60.40.60:FF:000224">
    <property type="entry name" value="Si:dkey-22o22.2"/>
    <property type="match status" value="1"/>
</dbReference>
<keyword evidence="4" id="KW-0732">Signal</keyword>
<accession>A0AAV2MF92</accession>
<dbReference type="SMART" id="SM00112">
    <property type="entry name" value="CA"/>
    <property type="match status" value="6"/>
</dbReference>
<organism evidence="21 22">
    <name type="scientific">Knipowitschia caucasica</name>
    <name type="common">Caucasian dwarf goby</name>
    <name type="synonym">Pomatoschistus caucasicus</name>
    <dbReference type="NCBI Taxonomy" id="637954"/>
    <lineage>
        <taxon>Eukaryota</taxon>
        <taxon>Metazoa</taxon>
        <taxon>Chordata</taxon>
        <taxon>Craniata</taxon>
        <taxon>Vertebrata</taxon>
        <taxon>Euteleostomi</taxon>
        <taxon>Actinopterygii</taxon>
        <taxon>Neopterygii</taxon>
        <taxon>Teleostei</taxon>
        <taxon>Neoteleostei</taxon>
        <taxon>Acanthomorphata</taxon>
        <taxon>Gobiaria</taxon>
        <taxon>Gobiiformes</taxon>
        <taxon>Gobioidei</taxon>
        <taxon>Gobiidae</taxon>
        <taxon>Gobiinae</taxon>
        <taxon>Knipowitschia</taxon>
    </lineage>
</organism>
<dbReference type="Gene3D" id="2.60.40.60">
    <property type="entry name" value="Cadherins"/>
    <property type="match status" value="7"/>
</dbReference>
<dbReference type="Pfam" id="PF02210">
    <property type="entry name" value="Laminin_G_2"/>
    <property type="match status" value="2"/>
</dbReference>
<dbReference type="Pfam" id="PF01049">
    <property type="entry name" value="CADH_Y-type_LIR"/>
    <property type="match status" value="1"/>
</dbReference>
<dbReference type="Pfam" id="PF00028">
    <property type="entry name" value="Cadherin"/>
    <property type="match status" value="6"/>
</dbReference>
<feature type="domain" description="EGF-like" evidence="19">
    <location>
        <begin position="950"/>
        <end position="989"/>
    </location>
</feature>
<dbReference type="CDD" id="cd11304">
    <property type="entry name" value="Cadherin_repeat"/>
    <property type="match status" value="7"/>
</dbReference>
<dbReference type="GO" id="GO:0005509">
    <property type="term" value="F:calcium ion binding"/>
    <property type="evidence" value="ECO:0007669"/>
    <property type="project" value="UniProtKB-UniRule"/>
</dbReference>
<comment type="caution">
    <text evidence="13">Lacks conserved residue(s) required for the propagation of feature annotation.</text>
</comment>
<dbReference type="PROSITE" id="PS00022">
    <property type="entry name" value="EGF_1"/>
    <property type="match status" value="3"/>
</dbReference>
<dbReference type="InterPro" id="IPR027397">
    <property type="entry name" value="Catenin-bd_sf"/>
</dbReference>
<dbReference type="FunFam" id="2.60.40.60:FF:000024">
    <property type="entry name" value="FAT atypical cadherin 3"/>
    <property type="match status" value="1"/>
</dbReference>
<dbReference type="SMART" id="SM00179">
    <property type="entry name" value="EGF_CA"/>
    <property type="match status" value="2"/>
</dbReference>
<sequence>MELVVRWMECVLCIFTLVNQHMRYTAYVRVFVADVNDNAPQFEKPVYEVSVEEDQEVGFSLITVTATDQDDGANAKLRYQLSSGTSLARDPALGWFGVDPQVGRVFVAQNLDFETQQRLELRLVASDGKWANDTLLIITIINRNDEAPVFSQALYQASVLEESATLPLLLLQVSAVDPDLNSDQSQLRYSLHGQGSGGEFSINAHTGSIHALRRLDREQRPVWRFLVLATDEGGAGLTGFADVVLEVKDVNDNAPFFPCGALEEDGCFVGQVAENSPADTSVMEMRATDLDDPNEGSNAAIRYSILHNVHNHLNLQLFAINASTGAISTVLRSLDREQQQRLLVVVEARDGGGLRGTATATILVTDVNDHAPVFTQDSYSAQVWEDLELNSEVLVVSATDADAGPNAAVTFSVVDGDPERRFFMETNRTSGRGVLKLRKTVDYEREQDRSFNLTLKAEDPDLYSLTYASIKVRDANDNAPLFLPQFYEASPIYEDSPLGSIVAQVTASDLDSGQNGRFSFYIAAESDPYAQFSVDESGRVVLASLLDRERVCQHRIVVLAKDMGEPALTGSAIVMLTVLDVNDNAPEFEVDYRPIVWENTGAPQVVRMNSSSVLLHVKDRDAGENGGPFRLRMLRLTTDADSFNLTDLRNGSAVLTALRMFDRERQSEYELAVVMEDSGVPSLSATHTLTVTVGDRNDNPHQPALTTFMVYNYDGLLPNTVLGKVQAPDPDDWGHKHYSLQGTPARMFSLNQSSGVLSISEATPPGSYLLHVGVSDGTWPDVSCSVRVDVRELPPEALSSAAAIRILNVTQEQLFSPVLDQSLFSRVSVAVCDLLQLPPHHVHVFSLSQASVSGHSAVDLWLSARGEAYIRPEKILGYISAHQARLESSLGVSLSAVDACSPSPCSSSTSCSTEVDFSLQPEPLGSGPVVLVSLRPSVKARCGCRSRELTYSSCSSLHSNPCLNGGTCSDGPLGFRCVCPPLLDGPRCEQTSITFGGSGFSWLPPLSLCASSLLSLEFVLESSGLLLYQGPLTAAHGPLTAAQGPLTAAQEQGLAFIALELIDGVAVLSLDLGSGPLTLALPSESAVTDRHWHRLEVLIQEQSVELILDQCRPGDPSCRAKGLLPPGHRWLDMWYPLQVGGVKHFSPLLKYRSFSGCLRNLGLDSQVYDLASPGDSVDASPGCRLTDGVCVSPGGPTCGPHASCVSQWGSFSCHCHPGFRGHQCETEAPEFSLDGDSVVRLQPRAGADPRKTSVQLLLRTREKEGVVLRVEEAETGLYLCVELRGGLLSVRSDLGGGAESLLLPGLRVDLGEWIQVNLLRYDTHLTLSLERGGGSREVQRRLPDGGHGGGHGGVEMNQVTVTVGRPDNSSAGFQGCLKDVRFNGLLLPLGGRGSEGVAVLQERGVSLGCTSDACASAPCPRSLRCVDQWRRHQCRCPGSQMLLSDSGGERCVPSPCRAWSCGQGGVCQPLSAEHFLCVCGGGLRGPRCELGALRARRTSGLSPSSILAISMCLLLFLGVLVAVTVWNQKGSRNKFRRRGVYHMPTQQESWEDVRENILNYNEEGGGEQDQNGYDMSELKRPVCSSLSQSSSCTTAPLLHSSPGSQEEVHHSAPYRPHRLHSVCGDLCSEPDPSPSQVWTRVYRRHVDFRSYVSRILWEADHQGAAFPPDSLHVWSVEGSGSSAGSLSSLGSGLSAGEEPGPGNRPL</sequence>
<evidence type="ECO:0000256" key="4">
    <source>
        <dbReference type="ARBA" id="ARBA00022729"/>
    </source>
</evidence>
<feature type="domain" description="Cadherin" evidence="20">
    <location>
        <begin position="718"/>
        <end position="819"/>
    </location>
</feature>
<keyword evidence="2 13" id="KW-0245">EGF-like domain</keyword>
<dbReference type="InterPro" id="IPR000152">
    <property type="entry name" value="EGF-type_Asp/Asn_hydroxyl_site"/>
</dbReference>
<comment type="subcellular location">
    <subcellularLocation>
        <location evidence="14">Cell membrane</location>
        <topology evidence="14">Single-pass type I membrane protein</topology>
    </subcellularLocation>
    <subcellularLocation>
        <location evidence="1">Membrane</location>
        <topology evidence="1">Single-pass membrane protein</topology>
    </subcellularLocation>
</comment>
<dbReference type="PANTHER" id="PTHR24028:SF328">
    <property type="entry name" value="CADHERIN-3"/>
    <property type="match status" value="1"/>
</dbReference>
<keyword evidence="5" id="KW-0677">Repeat</keyword>
<keyword evidence="3 14" id="KW-0812">Transmembrane</keyword>
<evidence type="ECO:0000256" key="8">
    <source>
        <dbReference type="ARBA" id="ARBA00022989"/>
    </source>
</evidence>
<evidence type="ECO:0000256" key="15">
    <source>
        <dbReference type="RuleBase" id="RU004357"/>
    </source>
</evidence>
<dbReference type="InterPro" id="IPR001881">
    <property type="entry name" value="EGF-like_Ca-bd_dom"/>
</dbReference>
<dbReference type="GO" id="GO:0045216">
    <property type="term" value="P:cell-cell junction organization"/>
    <property type="evidence" value="ECO:0007669"/>
    <property type="project" value="UniProtKB-ARBA"/>
</dbReference>
<dbReference type="InterPro" id="IPR013320">
    <property type="entry name" value="ConA-like_dom_sf"/>
</dbReference>
<evidence type="ECO:0000256" key="10">
    <source>
        <dbReference type="ARBA" id="ARBA00023157"/>
    </source>
</evidence>
<evidence type="ECO:0000256" key="17">
    <source>
        <dbReference type="SAM" id="Phobius"/>
    </source>
</evidence>
<dbReference type="PROSITE" id="PS00232">
    <property type="entry name" value="CADHERIN_1"/>
    <property type="match status" value="4"/>
</dbReference>
<evidence type="ECO:0000259" key="20">
    <source>
        <dbReference type="PROSITE" id="PS50268"/>
    </source>
</evidence>
<feature type="domain" description="Cadherin" evidence="20">
    <location>
        <begin position="43"/>
        <end position="150"/>
    </location>
</feature>
<feature type="domain" description="Laminin G" evidence="18">
    <location>
        <begin position="1228"/>
        <end position="1409"/>
    </location>
</feature>
<keyword evidence="11" id="KW-0325">Glycoprotein</keyword>
<dbReference type="Gene3D" id="2.60.120.200">
    <property type="match status" value="2"/>
</dbReference>
<feature type="disulfide bond" evidence="13">
    <location>
        <begin position="1215"/>
        <end position="1224"/>
    </location>
</feature>
<dbReference type="InterPro" id="IPR002126">
    <property type="entry name" value="Cadherin-like_dom"/>
</dbReference>
<dbReference type="Pfam" id="PF00008">
    <property type="entry name" value="EGF"/>
    <property type="match status" value="1"/>
</dbReference>
<dbReference type="Gene3D" id="4.10.900.10">
    <property type="entry name" value="TCF3-CBD (Catenin binding domain)"/>
    <property type="match status" value="1"/>
</dbReference>